<name>A0AAD5I851_ACENE</name>
<feature type="domain" description="SWIM-type" evidence="6">
    <location>
        <begin position="52"/>
        <end position="84"/>
    </location>
</feature>
<evidence type="ECO:0000313" key="7">
    <source>
        <dbReference type="EMBL" id="KAI9154374.1"/>
    </source>
</evidence>
<dbReference type="EMBL" id="JAJSOW010000108">
    <property type="protein sequence ID" value="KAI9154374.1"/>
    <property type="molecule type" value="Genomic_DNA"/>
</dbReference>
<feature type="region of interest" description="Disordered" evidence="5">
    <location>
        <begin position="127"/>
        <end position="157"/>
    </location>
</feature>
<dbReference type="PROSITE" id="PS50966">
    <property type="entry name" value="ZF_SWIM"/>
    <property type="match status" value="1"/>
</dbReference>
<comment type="caution">
    <text evidence="7">The sequence shown here is derived from an EMBL/GenBank/DDBJ whole genome shotgun (WGS) entry which is preliminary data.</text>
</comment>
<dbReference type="Proteomes" id="UP001064489">
    <property type="component" value="Chromosome 11"/>
</dbReference>
<evidence type="ECO:0000256" key="4">
    <source>
        <dbReference type="PROSITE-ProRule" id="PRU00325"/>
    </source>
</evidence>
<dbReference type="GO" id="GO:0008270">
    <property type="term" value="F:zinc ion binding"/>
    <property type="evidence" value="ECO:0007669"/>
    <property type="project" value="UniProtKB-KW"/>
</dbReference>
<dbReference type="InterPro" id="IPR007527">
    <property type="entry name" value="Znf_SWIM"/>
</dbReference>
<evidence type="ECO:0000256" key="5">
    <source>
        <dbReference type="SAM" id="MobiDB-lite"/>
    </source>
</evidence>
<reference evidence="7" key="1">
    <citation type="journal article" date="2022" name="Plant J.">
        <title>Strategies of tolerance reflected in two North American maple genomes.</title>
        <authorList>
            <person name="McEvoy S.L."/>
            <person name="Sezen U.U."/>
            <person name="Trouern-Trend A."/>
            <person name="McMahon S.M."/>
            <person name="Schaberg P.G."/>
            <person name="Yang J."/>
            <person name="Wegrzyn J.L."/>
            <person name="Swenson N.G."/>
        </authorList>
    </citation>
    <scope>NUCLEOTIDE SEQUENCE</scope>
    <source>
        <strain evidence="7">91603</strain>
    </source>
</reference>
<dbReference type="PANTHER" id="PTHR31973">
    <property type="entry name" value="POLYPROTEIN, PUTATIVE-RELATED"/>
    <property type="match status" value="1"/>
</dbReference>
<feature type="compositionally biased region" description="Basic residues" evidence="5">
    <location>
        <begin position="127"/>
        <end position="155"/>
    </location>
</feature>
<evidence type="ECO:0000256" key="1">
    <source>
        <dbReference type="ARBA" id="ARBA00022723"/>
    </source>
</evidence>
<keyword evidence="3" id="KW-0862">Zinc</keyword>
<evidence type="ECO:0000256" key="3">
    <source>
        <dbReference type="ARBA" id="ARBA00022833"/>
    </source>
</evidence>
<reference evidence="7" key="2">
    <citation type="submission" date="2023-02" db="EMBL/GenBank/DDBJ databases">
        <authorList>
            <person name="Swenson N.G."/>
            <person name="Wegrzyn J.L."/>
            <person name="Mcevoy S.L."/>
        </authorList>
    </citation>
    <scope>NUCLEOTIDE SEQUENCE</scope>
    <source>
        <strain evidence="7">91603</strain>
        <tissue evidence="7">Leaf</tissue>
    </source>
</reference>
<keyword evidence="1" id="KW-0479">Metal-binding</keyword>
<dbReference type="Pfam" id="PF04434">
    <property type="entry name" value="SWIM"/>
    <property type="match status" value="1"/>
</dbReference>
<proteinExistence type="predicted"/>
<dbReference type="SMART" id="SM00575">
    <property type="entry name" value="ZnF_PMZ"/>
    <property type="match status" value="1"/>
</dbReference>
<dbReference type="AlphaFoldDB" id="A0AAD5I851"/>
<organism evidence="7 8">
    <name type="scientific">Acer negundo</name>
    <name type="common">Box elder</name>
    <dbReference type="NCBI Taxonomy" id="4023"/>
    <lineage>
        <taxon>Eukaryota</taxon>
        <taxon>Viridiplantae</taxon>
        <taxon>Streptophyta</taxon>
        <taxon>Embryophyta</taxon>
        <taxon>Tracheophyta</taxon>
        <taxon>Spermatophyta</taxon>
        <taxon>Magnoliopsida</taxon>
        <taxon>eudicotyledons</taxon>
        <taxon>Gunneridae</taxon>
        <taxon>Pentapetalae</taxon>
        <taxon>rosids</taxon>
        <taxon>malvids</taxon>
        <taxon>Sapindales</taxon>
        <taxon>Sapindaceae</taxon>
        <taxon>Hippocastanoideae</taxon>
        <taxon>Acereae</taxon>
        <taxon>Acer</taxon>
    </lineage>
</organism>
<dbReference type="InterPro" id="IPR006564">
    <property type="entry name" value="Znf_PMZ"/>
</dbReference>
<gene>
    <name evidence="7" type="ORF">LWI28_025271</name>
</gene>
<evidence type="ECO:0000256" key="2">
    <source>
        <dbReference type="ARBA" id="ARBA00022771"/>
    </source>
</evidence>
<evidence type="ECO:0000313" key="8">
    <source>
        <dbReference type="Proteomes" id="UP001064489"/>
    </source>
</evidence>
<keyword evidence="2 4" id="KW-0863">Zinc-finger</keyword>
<evidence type="ECO:0000259" key="6">
    <source>
        <dbReference type="PROSITE" id="PS50966"/>
    </source>
</evidence>
<dbReference type="PANTHER" id="PTHR31973:SF187">
    <property type="entry name" value="MUTATOR TRANSPOSASE MUDRA PROTEIN"/>
    <property type="match status" value="1"/>
</dbReference>
<accession>A0AAD5I851</accession>
<sequence>MNKRLEDARNWSFVLPPLVNKKLAKRQDEAQFVDVQCASDNEYEVRDGITFYIVNLETQSCDCYIWELSGIPCKHAMAVITAQRMQGQDFVNGYLTKEAYMRTYNNVIHPIPDQTAWPTVKPRKVLPPLHKRMPGCPKKNRKRGPKKGPKQKRSGGVKCRGCGEFGDNIRTCKAKDRGRGNHTNVGTIKDNLSARKRHFETGSCSTSATKRRVQVQLHVGEGLSQNAIKNINYNTFGEQASQTVGGSSSQPVTISSPLHLTCTTTQPTQSKADPGTILGLDIDWSGLF</sequence>
<protein>
    <recommendedName>
        <fullName evidence="6">SWIM-type domain-containing protein</fullName>
    </recommendedName>
</protein>
<keyword evidence="8" id="KW-1185">Reference proteome</keyword>